<dbReference type="Proteomes" id="UP000827084">
    <property type="component" value="Chromosome"/>
</dbReference>
<accession>A0ABX8XDN9</accession>
<feature type="domain" description="Fructose-1-6-bisphosphatase class I N-terminal" evidence="10">
    <location>
        <begin position="9"/>
        <end position="181"/>
    </location>
</feature>
<sequence>MQTLAQHLTSQAVNDSLSQLILTLADTSKAISHAVRHGALAGVLGATEQENVQGETQKKLDIITNDMLKDALKADGTVRGLASEEEDHVVEVSTNGQYLVCFDPLDGSSNIDINSLVGTIFSILPASAGELTETSFLQSGRNQLAAGYVLYGPSTMLALTTGQGVQLFTLHPETNEFLLTNAAMSISPYTAEFAINMSNQRFWEAPMQTYIADLLLGKIGPREKSFNMRWIAAMVGDVHRVLSRGGIFTYPTDNKDPKKPHKLRLMYEANPMAFLVEQAGGKASTGYETILDIQPTQIHQRVAVILGSANEVDACLSYHGLDYSEEPGLDYSEEPGLDYSEEPGLD</sequence>
<feature type="binding site" evidence="7">
    <location>
        <position position="103"/>
    </location>
    <ligand>
        <name>Mg(2+)</name>
        <dbReference type="ChEBI" id="CHEBI:18420"/>
        <label>1</label>
    </ligand>
</feature>
<evidence type="ECO:0000259" key="11">
    <source>
        <dbReference type="Pfam" id="PF18913"/>
    </source>
</evidence>
<dbReference type="PANTHER" id="PTHR11556:SF35">
    <property type="entry name" value="SEDOHEPTULOSE-1,7-BISPHOSPHATASE, CHLOROPLASTIC"/>
    <property type="match status" value="1"/>
</dbReference>
<dbReference type="InterPro" id="IPR028343">
    <property type="entry name" value="FBPtase"/>
</dbReference>
<feature type="region of interest" description="Disordered" evidence="9">
    <location>
        <begin position="326"/>
        <end position="346"/>
    </location>
</feature>
<dbReference type="Pfam" id="PF00316">
    <property type="entry name" value="FBPase"/>
    <property type="match status" value="1"/>
</dbReference>
<reference evidence="12 13" key="1">
    <citation type="submission" date="2021-08" db="EMBL/GenBank/DDBJ databases">
        <title>Shewanella putrefaciens YZ-J, complete genome.</title>
        <authorList>
            <person name="Yi Z."/>
        </authorList>
    </citation>
    <scope>NUCLEOTIDE SEQUENCE [LARGE SCALE GENOMIC DNA]</scope>
    <source>
        <strain evidence="12 13">YZ-J</strain>
    </source>
</reference>
<gene>
    <name evidence="7" type="primary">fbp</name>
    <name evidence="12" type="ORF">K3G22_02740</name>
</gene>
<evidence type="ECO:0000259" key="10">
    <source>
        <dbReference type="Pfam" id="PF00316"/>
    </source>
</evidence>
<feature type="binding site" evidence="7">
    <location>
        <position position="106"/>
    </location>
    <ligand>
        <name>Mg(2+)</name>
        <dbReference type="ChEBI" id="CHEBI:18420"/>
        <label>2</label>
    </ligand>
</feature>
<dbReference type="EMBL" id="CP080635">
    <property type="protein sequence ID" value="QYX73353.1"/>
    <property type="molecule type" value="Genomic_DNA"/>
</dbReference>
<dbReference type="Gene3D" id="3.30.540.10">
    <property type="entry name" value="Fructose-1,6-Bisphosphatase, subunit A, domain 1"/>
    <property type="match status" value="1"/>
</dbReference>
<evidence type="ECO:0000256" key="4">
    <source>
        <dbReference type="ARBA" id="ARBA00022801"/>
    </source>
</evidence>
<feature type="binding site" evidence="7">
    <location>
        <position position="103"/>
    </location>
    <ligand>
        <name>Mg(2+)</name>
        <dbReference type="ChEBI" id="CHEBI:18420"/>
        <label>2</label>
    </ligand>
</feature>
<dbReference type="NCBIfam" id="NF006780">
    <property type="entry name" value="PRK09293.1-4"/>
    <property type="match status" value="1"/>
</dbReference>
<feature type="binding site" evidence="7">
    <location>
        <position position="262"/>
    </location>
    <ligand>
        <name>substrate</name>
    </ligand>
</feature>
<evidence type="ECO:0000256" key="9">
    <source>
        <dbReference type="SAM" id="MobiDB-lite"/>
    </source>
</evidence>
<keyword evidence="5 7" id="KW-0119">Carbohydrate metabolism</keyword>
<dbReference type="EC" id="3.1.3.11" evidence="7"/>
<comment type="cofactor">
    <cofactor evidence="7">
        <name>Mg(2+)</name>
        <dbReference type="ChEBI" id="CHEBI:18420"/>
    </cofactor>
    <text evidence="7">Binds 2 magnesium ions per subunit.</text>
</comment>
<dbReference type="InterPro" id="IPR033391">
    <property type="entry name" value="FBPase_N"/>
</dbReference>
<feature type="binding site" evidence="7">
    <location>
        <position position="105"/>
    </location>
    <ligand>
        <name>Mg(2+)</name>
        <dbReference type="ChEBI" id="CHEBI:18420"/>
        <label>1</label>
    </ligand>
</feature>
<dbReference type="PIRSF" id="PIRSF500210">
    <property type="entry name" value="FBPtase"/>
    <property type="match status" value="1"/>
</dbReference>
<comment type="pathway">
    <text evidence="6">Carbohydrate biosynthesis.</text>
</comment>
<protein>
    <recommendedName>
        <fullName evidence="7">Fructose-1,6-bisphosphatase class 1</fullName>
        <shortName evidence="7">FBPase class 1</shortName>
        <ecNumber evidence="7">3.1.3.11</ecNumber>
    </recommendedName>
    <alternativeName>
        <fullName evidence="7">D-fructose-1,6-bisphosphate 1-phosphohydrolase class 1</fullName>
    </alternativeName>
</protein>
<dbReference type="GO" id="GO:0042132">
    <property type="term" value="F:fructose 1,6-bisphosphate 1-phosphatase activity"/>
    <property type="evidence" value="ECO:0007669"/>
    <property type="project" value="UniProtKB-EC"/>
</dbReference>
<dbReference type="RefSeq" id="WP_128090182.1">
    <property type="nucleotide sequence ID" value="NZ_CP028435.1"/>
</dbReference>
<dbReference type="Gene3D" id="3.40.190.80">
    <property type="match status" value="1"/>
</dbReference>
<keyword evidence="7" id="KW-0460">Magnesium</keyword>
<dbReference type="PANTHER" id="PTHR11556">
    <property type="entry name" value="FRUCTOSE-1,6-BISPHOSPHATASE-RELATED"/>
    <property type="match status" value="1"/>
</dbReference>
<dbReference type="HAMAP" id="MF_01855">
    <property type="entry name" value="FBPase_class1"/>
    <property type="match status" value="1"/>
</dbReference>
<name>A0ABX8XDN9_SHEPU</name>
<feature type="domain" description="Fructose-1-6-bisphosphatase class 1 C-terminal" evidence="11">
    <location>
        <begin position="188"/>
        <end position="318"/>
    </location>
</feature>
<evidence type="ECO:0000313" key="12">
    <source>
        <dbReference type="EMBL" id="QYX73353.1"/>
    </source>
</evidence>
<organism evidence="12 13">
    <name type="scientific">Shewanella putrefaciens</name>
    <name type="common">Pseudomonas putrefaciens</name>
    <dbReference type="NCBI Taxonomy" id="24"/>
    <lineage>
        <taxon>Bacteria</taxon>
        <taxon>Pseudomonadati</taxon>
        <taxon>Pseudomonadota</taxon>
        <taxon>Gammaproteobacteria</taxon>
        <taxon>Alteromonadales</taxon>
        <taxon>Shewanellaceae</taxon>
        <taxon>Shewanella</taxon>
    </lineage>
</organism>
<evidence type="ECO:0000313" key="13">
    <source>
        <dbReference type="Proteomes" id="UP000827084"/>
    </source>
</evidence>
<dbReference type="InterPro" id="IPR000146">
    <property type="entry name" value="FBPase_class-1"/>
</dbReference>
<feature type="binding site" evidence="7">
    <location>
        <position position="84"/>
    </location>
    <ligand>
        <name>Mg(2+)</name>
        <dbReference type="ChEBI" id="CHEBI:18420"/>
        <label>1</label>
    </ligand>
</feature>
<dbReference type="Pfam" id="PF18913">
    <property type="entry name" value="FBPase_C"/>
    <property type="match status" value="1"/>
</dbReference>
<comment type="similarity">
    <text evidence="2 7 8">Belongs to the FBPase class 1 family.</text>
</comment>
<evidence type="ECO:0000256" key="6">
    <source>
        <dbReference type="ARBA" id="ARBA00024331"/>
    </source>
</evidence>
<keyword evidence="3 7" id="KW-0963">Cytoplasm</keyword>
<dbReference type="NCBIfam" id="NF006779">
    <property type="entry name" value="PRK09293.1-3"/>
    <property type="match status" value="1"/>
</dbReference>
<dbReference type="GeneID" id="67442140"/>
<evidence type="ECO:0000256" key="5">
    <source>
        <dbReference type="ARBA" id="ARBA00023277"/>
    </source>
</evidence>
<keyword evidence="7" id="KW-0479">Metal-binding</keyword>
<dbReference type="InterPro" id="IPR044015">
    <property type="entry name" value="FBPase_C_dom"/>
</dbReference>
<proteinExistence type="inferred from homology"/>
<feature type="binding site" evidence="7">
    <location>
        <position position="268"/>
    </location>
    <ligand>
        <name>Mg(2+)</name>
        <dbReference type="ChEBI" id="CHEBI:18420"/>
        <label>2</label>
    </ligand>
</feature>
<feature type="binding site" evidence="7">
    <location>
        <position position="196"/>
    </location>
    <ligand>
        <name>substrate</name>
    </ligand>
</feature>
<dbReference type="PRINTS" id="PR00115">
    <property type="entry name" value="F16BPHPHTASE"/>
</dbReference>
<comment type="subcellular location">
    <subcellularLocation>
        <location evidence="7">Cytoplasm</location>
    </subcellularLocation>
</comment>
<evidence type="ECO:0000256" key="7">
    <source>
        <dbReference type="HAMAP-Rule" id="MF_01855"/>
    </source>
</evidence>
<evidence type="ECO:0000256" key="3">
    <source>
        <dbReference type="ARBA" id="ARBA00022490"/>
    </source>
</evidence>
<comment type="catalytic activity">
    <reaction evidence="1 7">
        <text>beta-D-fructose 1,6-bisphosphate + H2O = beta-D-fructose 6-phosphate + phosphate</text>
        <dbReference type="Rhea" id="RHEA:11064"/>
        <dbReference type="ChEBI" id="CHEBI:15377"/>
        <dbReference type="ChEBI" id="CHEBI:32966"/>
        <dbReference type="ChEBI" id="CHEBI:43474"/>
        <dbReference type="ChEBI" id="CHEBI:57634"/>
        <dbReference type="EC" id="3.1.3.11"/>
    </reaction>
</comment>
<evidence type="ECO:0000256" key="8">
    <source>
        <dbReference type="RuleBase" id="RU000508"/>
    </source>
</evidence>
<feature type="binding site" evidence="7">
    <location>
        <begin position="106"/>
        <end position="109"/>
    </location>
    <ligand>
        <name>substrate</name>
    </ligand>
</feature>
<evidence type="ECO:0000256" key="2">
    <source>
        <dbReference type="ARBA" id="ARBA00010941"/>
    </source>
</evidence>
<keyword evidence="4 7" id="KW-0378">Hydrolase</keyword>
<comment type="caution">
    <text evidence="7">Lacks conserved residue(s) required for the propagation of feature annotation.</text>
</comment>
<evidence type="ECO:0000256" key="1">
    <source>
        <dbReference type="ARBA" id="ARBA00001273"/>
    </source>
</evidence>
<dbReference type="CDD" id="cd00354">
    <property type="entry name" value="FBPase"/>
    <property type="match status" value="1"/>
</dbReference>
<dbReference type="PIRSF" id="PIRSF000904">
    <property type="entry name" value="FBPtase_SBPase"/>
    <property type="match status" value="1"/>
</dbReference>
<dbReference type="SUPFAM" id="SSF56655">
    <property type="entry name" value="Carbohydrate phosphatase"/>
    <property type="match status" value="1"/>
</dbReference>
<keyword evidence="13" id="KW-1185">Reference proteome</keyword>
<comment type="subunit">
    <text evidence="7">Homotetramer.</text>
</comment>